<keyword evidence="2" id="KW-1185">Reference proteome</keyword>
<proteinExistence type="predicted"/>
<accession>A0A4Z2J0K3</accession>
<gene>
    <name evidence="1" type="ORF">EYF80_005925</name>
</gene>
<sequence>MSIRLLKPNEAVLFCRELNILLLEKEERTALRKAQTSHLYGFSPVCERTWASKWRSYAEANGHSWQR</sequence>
<evidence type="ECO:0000313" key="2">
    <source>
        <dbReference type="Proteomes" id="UP000314294"/>
    </source>
</evidence>
<dbReference type="AlphaFoldDB" id="A0A4Z2J0K3"/>
<comment type="caution">
    <text evidence="1">The sequence shown here is derived from an EMBL/GenBank/DDBJ whole genome shotgun (WGS) entry which is preliminary data.</text>
</comment>
<protein>
    <submittedName>
        <fullName evidence="1">Uncharacterized protein</fullName>
    </submittedName>
</protein>
<evidence type="ECO:0000313" key="1">
    <source>
        <dbReference type="EMBL" id="TNN83749.1"/>
    </source>
</evidence>
<reference evidence="1 2" key="1">
    <citation type="submission" date="2019-03" db="EMBL/GenBank/DDBJ databases">
        <title>First draft genome of Liparis tanakae, snailfish: a comprehensive survey of snailfish specific genes.</title>
        <authorList>
            <person name="Kim W."/>
            <person name="Song I."/>
            <person name="Jeong J.-H."/>
            <person name="Kim D."/>
            <person name="Kim S."/>
            <person name="Ryu S."/>
            <person name="Song J.Y."/>
            <person name="Lee S.K."/>
        </authorList>
    </citation>
    <scope>NUCLEOTIDE SEQUENCE [LARGE SCALE GENOMIC DNA]</scope>
    <source>
        <tissue evidence="1">Muscle</tissue>
    </source>
</reference>
<dbReference type="Proteomes" id="UP000314294">
    <property type="component" value="Unassembled WGS sequence"/>
</dbReference>
<name>A0A4Z2J0K3_9TELE</name>
<organism evidence="1 2">
    <name type="scientific">Liparis tanakae</name>
    <name type="common">Tanaka's snailfish</name>
    <dbReference type="NCBI Taxonomy" id="230148"/>
    <lineage>
        <taxon>Eukaryota</taxon>
        <taxon>Metazoa</taxon>
        <taxon>Chordata</taxon>
        <taxon>Craniata</taxon>
        <taxon>Vertebrata</taxon>
        <taxon>Euteleostomi</taxon>
        <taxon>Actinopterygii</taxon>
        <taxon>Neopterygii</taxon>
        <taxon>Teleostei</taxon>
        <taxon>Neoteleostei</taxon>
        <taxon>Acanthomorphata</taxon>
        <taxon>Eupercaria</taxon>
        <taxon>Perciformes</taxon>
        <taxon>Cottioidei</taxon>
        <taxon>Cottales</taxon>
        <taxon>Liparidae</taxon>
        <taxon>Liparis</taxon>
    </lineage>
</organism>
<dbReference type="EMBL" id="SRLO01000031">
    <property type="protein sequence ID" value="TNN83749.1"/>
    <property type="molecule type" value="Genomic_DNA"/>
</dbReference>